<accession>A0A0N5CRZ8</accession>
<dbReference type="EMBL" id="UYYF01000873">
    <property type="protein sequence ID" value="VDM99243.1"/>
    <property type="molecule type" value="Genomic_DNA"/>
</dbReference>
<dbReference type="OrthoDB" id="5812815at2759"/>
<evidence type="ECO:0000313" key="1">
    <source>
        <dbReference type="EMBL" id="VDM99243.1"/>
    </source>
</evidence>
<organism evidence="3">
    <name type="scientific">Thelazia callipaeda</name>
    <name type="common">Oriental eyeworm</name>
    <name type="synonym">Parasitic nematode</name>
    <dbReference type="NCBI Taxonomy" id="103827"/>
    <lineage>
        <taxon>Eukaryota</taxon>
        <taxon>Metazoa</taxon>
        <taxon>Ecdysozoa</taxon>
        <taxon>Nematoda</taxon>
        <taxon>Chromadorea</taxon>
        <taxon>Rhabditida</taxon>
        <taxon>Spirurina</taxon>
        <taxon>Spiruromorpha</taxon>
        <taxon>Thelazioidea</taxon>
        <taxon>Thelaziidae</taxon>
        <taxon>Thelazia</taxon>
    </lineage>
</organism>
<sequence>MIGAVSNAWIALLGDITEIHLSSIIQVENKALWQELTDTEKYDMRSSPNCVIKHTAILMKYGMYLYQSLQYSSIKVAASQGWSGAVCAWIGIRDDRLNNVVYVEEFAKPDTPYSVYRYSVTTDNTKYIAAAILHALYAGHLKVLQYLPDIDVSKLFHHVFPDARVPIKFIRKLIYIPTEELMLNGNLREQLDRIGHALLMWLPVTGIQKLVTEARQKDDENVIHYVMKLLRIDRGD</sequence>
<gene>
    <name evidence="1" type="ORF">TCLT_LOCUS2999</name>
</gene>
<dbReference type="Proteomes" id="UP000276776">
    <property type="component" value="Unassembled WGS sequence"/>
</dbReference>
<dbReference type="AlphaFoldDB" id="A0A0N5CRZ8"/>
<protein>
    <submittedName>
        <fullName evidence="3">FGGY_N domain-containing protein</fullName>
    </submittedName>
</protein>
<keyword evidence="2" id="KW-1185">Reference proteome</keyword>
<dbReference type="WBParaSite" id="TCLT_0000299801-mRNA-1">
    <property type="protein sequence ID" value="TCLT_0000299801-mRNA-1"/>
    <property type="gene ID" value="TCLT_0000299801"/>
</dbReference>
<evidence type="ECO:0000313" key="2">
    <source>
        <dbReference type="Proteomes" id="UP000276776"/>
    </source>
</evidence>
<reference evidence="1 2" key="2">
    <citation type="submission" date="2018-11" db="EMBL/GenBank/DDBJ databases">
        <authorList>
            <consortium name="Pathogen Informatics"/>
        </authorList>
    </citation>
    <scope>NUCLEOTIDE SEQUENCE [LARGE SCALE GENOMIC DNA]</scope>
</reference>
<proteinExistence type="predicted"/>
<evidence type="ECO:0000313" key="3">
    <source>
        <dbReference type="WBParaSite" id="TCLT_0000299801-mRNA-1"/>
    </source>
</evidence>
<reference evidence="3" key="1">
    <citation type="submission" date="2017-02" db="UniProtKB">
        <authorList>
            <consortium name="WormBaseParasite"/>
        </authorList>
    </citation>
    <scope>IDENTIFICATION</scope>
</reference>
<name>A0A0N5CRZ8_THECL</name>